<evidence type="ECO:0000313" key="6">
    <source>
        <dbReference type="EMBL" id="EWT06970.1"/>
    </source>
</evidence>
<dbReference type="RefSeq" id="WP_034714322.1">
    <property type="nucleotide sequence ID" value="NZ_AWQS01000026.1"/>
</dbReference>
<dbReference type="SUPFAM" id="SSF52788">
    <property type="entry name" value="Phosphotyrosine protein phosphatases I"/>
    <property type="match status" value="1"/>
</dbReference>
<dbReference type="InterPro" id="IPR023485">
    <property type="entry name" value="Ptyr_pPase"/>
</dbReference>
<keyword evidence="3" id="KW-0904">Protein phosphatase</keyword>
<dbReference type="Gene3D" id="3.40.50.2300">
    <property type="match status" value="1"/>
</dbReference>
<feature type="active site" evidence="4">
    <location>
        <position position="23"/>
    </location>
</feature>
<comment type="caution">
    <text evidence="6">The sequence shown here is derived from an EMBL/GenBank/DDBJ whole genome shotgun (WGS) entry which is preliminary data.</text>
</comment>
<dbReference type="SMART" id="SM00226">
    <property type="entry name" value="LMWPc"/>
    <property type="match status" value="1"/>
</dbReference>
<evidence type="ECO:0000256" key="1">
    <source>
        <dbReference type="ARBA" id="ARBA00011063"/>
    </source>
</evidence>
<evidence type="ECO:0000256" key="2">
    <source>
        <dbReference type="ARBA" id="ARBA00022801"/>
    </source>
</evidence>
<evidence type="ECO:0000256" key="3">
    <source>
        <dbReference type="ARBA" id="ARBA00022912"/>
    </source>
</evidence>
<dbReference type="PANTHER" id="PTHR11717">
    <property type="entry name" value="LOW MOLECULAR WEIGHT PROTEIN TYROSINE PHOSPHATASE"/>
    <property type="match status" value="1"/>
</dbReference>
<evidence type="ECO:0000256" key="4">
    <source>
        <dbReference type="PIRSR" id="PIRSR617867-1"/>
    </source>
</evidence>
<comment type="similarity">
    <text evidence="1">Belongs to the low molecular weight phosphotyrosine protein phosphatase family.</text>
</comment>
<organism evidence="6 7">
    <name type="scientific">Intrasporangium chromatireducens Q5-1</name>
    <dbReference type="NCBI Taxonomy" id="584657"/>
    <lineage>
        <taxon>Bacteria</taxon>
        <taxon>Bacillati</taxon>
        <taxon>Actinomycetota</taxon>
        <taxon>Actinomycetes</taxon>
        <taxon>Micrococcales</taxon>
        <taxon>Intrasporangiaceae</taxon>
        <taxon>Intrasporangium</taxon>
    </lineage>
</organism>
<keyword evidence="2" id="KW-0378">Hydrolase</keyword>
<dbReference type="Pfam" id="PF01451">
    <property type="entry name" value="LMWPc"/>
    <property type="match status" value="1"/>
</dbReference>
<dbReference type="PANTHER" id="PTHR11717:SF31">
    <property type="entry name" value="LOW MOLECULAR WEIGHT PROTEIN-TYROSINE-PHOSPHATASE ETP-RELATED"/>
    <property type="match status" value="1"/>
</dbReference>
<accession>W9GLJ8</accession>
<dbReference type="InterPro" id="IPR017867">
    <property type="entry name" value="Tyr_phospatase_low_mol_wt"/>
</dbReference>
<evidence type="ECO:0000259" key="5">
    <source>
        <dbReference type="SMART" id="SM00226"/>
    </source>
</evidence>
<dbReference type="PRINTS" id="PR00719">
    <property type="entry name" value="LMWPTPASE"/>
</dbReference>
<gene>
    <name evidence="6" type="ORF">N864_07100</name>
</gene>
<dbReference type="Proteomes" id="UP000019494">
    <property type="component" value="Unassembled WGS sequence"/>
</dbReference>
<dbReference type="EMBL" id="AWQS01000026">
    <property type="protein sequence ID" value="EWT06970.1"/>
    <property type="molecule type" value="Genomic_DNA"/>
</dbReference>
<name>W9GLJ8_9MICO</name>
<dbReference type="AlphaFoldDB" id="W9GLJ8"/>
<sequence>MTQDGSTAGAGQVLVVCTGNVCRSPYMERRLAQALDGSGVIVASAGTGALVGQPIDPDSASLLSSVGARTDNYVARQVTPQIIGEADLVLAAARSHRGEIVQMYPKALRFAFTWGDFADLVADLHPAGIGLPEAGESWVAHVASVAASRRGTVPPRPKKESDIIDPYRQDSQVFEAMAEAIENDLPAIVNILTPPLRG</sequence>
<feature type="active site" description="Nucleophile" evidence="4">
    <location>
        <position position="17"/>
    </location>
</feature>
<proteinExistence type="inferred from homology"/>
<reference evidence="7" key="1">
    <citation type="submission" date="2013-08" db="EMBL/GenBank/DDBJ databases">
        <title>Intrasporangium oryzae NRRL B-24470.</title>
        <authorList>
            <person name="Liu H."/>
            <person name="Wang G."/>
        </authorList>
    </citation>
    <scope>NUCLEOTIDE SEQUENCE [LARGE SCALE GENOMIC DNA]</scope>
    <source>
        <strain evidence="7">Q5-1</strain>
    </source>
</reference>
<feature type="domain" description="Phosphotyrosine protein phosphatase I" evidence="5">
    <location>
        <begin position="11"/>
        <end position="191"/>
    </location>
</feature>
<dbReference type="GO" id="GO:0004725">
    <property type="term" value="F:protein tyrosine phosphatase activity"/>
    <property type="evidence" value="ECO:0007669"/>
    <property type="project" value="InterPro"/>
</dbReference>
<dbReference type="InterPro" id="IPR050438">
    <property type="entry name" value="LMW_PTPase"/>
</dbReference>
<keyword evidence="7" id="KW-1185">Reference proteome</keyword>
<evidence type="ECO:0000313" key="7">
    <source>
        <dbReference type="Proteomes" id="UP000019494"/>
    </source>
</evidence>
<protein>
    <submittedName>
        <fullName evidence="6">Protein tyrosine phosphatase</fullName>
    </submittedName>
</protein>
<dbReference type="InterPro" id="IPR036196">
    <property type="entry name" value="Ptyr_pPase_sf"/>
</dbReference>